<reference evidence="2 3" key="1">
    <citation type="journal article" date="2018" name="Elife">
        <title>Functional genomics of lipid metabolism in the oleaginous yeast Rhodosporidium toruloides.</title>
        <authorList>
            <person name="Coradetti S.T."/>
            <person name="Pinel D."/>
            <person name="Geiselman G."/>
            <person name="Ito M."/>
            <person name="Mondo S."/>
            <person name="Reilly M.C."/>
            <person name="Cheng Y.F."/>
            <person name="Bauer S."/>
            <person name="Grigoriev I."/>
            <person name="Gladden J.M."/>
            <person name="Simmons B.A."/>
            <person name="Brem R."/>
            <person name="Arkin A.P."/>
            <person name="Skerker J.M."/>
        </authorList>
    </citation>
    <scope>NUCLEOTIDE SEQUENCE [LARGE SCALE GENOMIC DNA]</scope>
    <source>
        <strain evidence="2 3">NBRC 0880</strain>
    </source>
</reference>
<feature type="region of interest" description="Disordered" evidence="1">
    <location>
        <begin position="35"/>
        <end position="69"/>
    </location>
</feature>
<dbReference type="AlphaFoldDB" id="A0A2S9ZZK5"/>
<accession>A0A2S9ZZK5</accession>
<comment type="caution">
    <text evidence="2">The sequence shown here is derived from an EMBL/GenBank/DDBJ whole genome shotgun (WGS) entry which is preliminary data.</text>
</comment>
<evidence type="ECO:0000256" key="1">
    <source>
        <dbReference type="SAM" id="MobiDB-lite"/>
    </source>
</evidence>
<organism evidence="2 3">
    <name type="scientific">Rhodotorula toruloides</name>
    <name type="common">Yeast</name>
    <name type="synonym">Rhodosporidium toruloides</name>
    <dbReference type="NCBI Taxonomy" id="5286"/>
    <lineage>
        <taxon>Eukaryota</taxon>
        <taxon>Fungi</taxon>
        <taxon>Dikarya</taxon>
        <taxon>Basidiomycota</taxon>
        <taxon>Pucciniomycotina</taxon>
        <taxon>Microbotryomycetes</taxon>
        <taxon>Sporidiobolales</taxon>
        <taxon>Sporidiobolaceae</taxon>
        <taxon>Rhodotorula</taxon>
    </lineage>
</organism>
<dbReference type="Proteomes" id="UP000239560">
    <property type="component" value="Unassembled WGS sequence"/>
</dbReference>
<evidence type="ECO:0000313" key="2">
    <source>
        <dbReference type="EMBL" id="PRQ71196.1"/>
    </source>
</evidence>
<name>A0A2S9ZZK5_RHOTO</name>
<dbReference type="EMBL" id="LCTV02000013">
    <property type="protein sequence ID" value="PRQ71196.1"/>
    <property type="molecule type" value="Genomic_DNA"/>
</dbReference>
<proteinExistence type="predicted"/>
<evidence type="ECO:0000313" key="3">
    <source>
        <dbReference type="Proteomes" id="UP000239560"/>
    </source>
</evidence>
<gene>
    <name evidence="2" type="ORF">AAT19DRAFT_10736</name>
</gene>
<protein>
    <submittedName>
        <fullName evidence="2">Uncharacterized protein</fullName>
    </submittedName>
</protein>
<sequence length="69" mass="7144">MAVTADAAIEIVWSLAHACERAKCVLAAQVSNEELGGGSEAVRGEGKGRPGAARARTPPGRQRNSSRTL</sequence>